<proteinExistence type="predicted"/>
<dbReference type="Gene3D" id="2.120.10.80">
    <property type="entry name" value="Kelch-type beta propeller"/>
    <property type="match status" value="1"/>
</dbReference>
<dbReference type="Proteomes" id="UP000815677">
    <property type="component" value="Unassembled WGS sequence"/>
</dbReference>
<name>A0ABQ0LAP9_MYCCL</name>
<dbReference type="EMBL" id="DF844314">
    <property type="protein sequence ID" value="GAT48216.1"/>
    <property type="molecule type" value="Genomic_DNA"/>
</dbReference>
<dbReference type="SUPFAM" id="SSF117281">
    <property type="entry name" value="Kelch motif"/>
    <property type="match status" value="1"/>
</dbReference>
<organism evidence="1 2">
    <name type="scientific">Mycena chlorophos</name>
    <name type="common">Agaric fungus</name>
    <name type="synonym">Agaricus chlorophos</name>
    <dbReference type="NCBI Taxonomy" id="658473"/>
    <lineage>
        <taxon>Eukaryota</taxon>
        <taxon>Fungi</taxon>
        <taxon>Dikarya</taxon>
        <taxon>Basidiomycota</taxon>
        <taxon>Agaricomycotina</taxon>
        <taxon>Agaricomycetes</taxon>
        <taxon>Agaricomycetidae</taxon>
        <taxon>Agaricales</taxon>
        <taxon>Marasmiineae</taxon>
        <taxon>Mycenaceae</taxon>
        <taxon>Mycena</taxon>
    </lineage>
</organism>
<gene>
    <name evidence="1" type="ORF">MCHLO_05638</name>
</gene>
<reference evidence="1" key="1">
    <citation type="submission" date="2014-09" db="EMBL/GenBank/DDBJ databases">
        <title>Genome sequence of the luminous mushroom Mycena chlorophos for searching fungal bioluminescence genes.</title>
        <authorList>
            <person name="Tanaka Y."/>
            <person name="Kasuga D."/>
            <person name="Oba Y."/>
            <person name="Hase S."/>
            <person name="Sato K."/>
            <person name="Oba Y."/>
            <person name="Sakakibara Y."/>
        </authorList>
    </citation>
    <scope>NUCLEOTIDE SEQUENCE</scope>
</reference>
<evidence type="ECO:0000313" key="1">
    <source>
        <dbReference type="EMBL" id="GAT48216.1"/>
    </source>
</evidence>
<protein>
    <recommendedName>
        <fullName evidence="3">Galactose oxidase</fullName>
    </recommendedName>
</protein>
<sequence length="297" mass="32965">MLFGGFGEAGVSGHLICVDLNNLIWHHALEESGEVQARTGATMIAHKNRLFIFGGRDSLDDDATIFRSFSIATLDADGWKWTVSDRALPPNVPNLGYLMRATLVYGGKKILLTEGNVTSKKKSIRLSASTTFLFHTQHYTFEDASFTRGVFPHGLAWHRIGYITAPPPTAVQEPQPGPRPAKRPRLLGYEAEEPFPPSAIIVGWVKHAGDNLSPEIWQYMLPPTQSIVCLELKEKVYRLDLDLEDFAVVGNRMILLGNSGKKTSLPEPEDEEAAGSWKRWDVAVEISFAELKHGENV</sequence>
<evidence type="ECO:0008006" key="3">
    <source>
        <dbReference type="Google" id="ProtNLM"/>
    </source>
</evidence>
<accession>A0ABQ0LAP9</accession>
<keyword evidence="2" id="KW-1185">Reference proteome</keyword>
<evidence type="ECO:0000313" key="2">
    <source>
        <dbReference type="Proteomes" id="UP000815677"/>
    </source>
</evidence>
<dbReference type="InterPro" id="IPR015915">
    <property type="entry name" value="Kelch-typ_b-propeller"/>
</dbReference>